<organism evidence="2 3">
    <name type="scientific">Fictibacillus macauensis ZFHKF-1</name>
    <dbReference type="NCBI Taxonomy" id="1196324"/>
    <lineage>
        <taxon>Bacteria</taxon>
        <taxon>Bacillati</taxon>
        <taxon>Bacillota</taxon>
        <taxon>Bacilli</taxon>
        <taxon>Bacillales</taxon>
        <taxon>Fictibacillaceae</taxon>
        <taxon>Fictibacillus</taxon>
    </lineage>
</organism>
<dbReference type="OrthoDB" id="440232at2"/>
<evidence type="ECO:0000313" key="3">
    <source>
        <dbReference type="Proteomes" id="UP000004080"/>
    </source>
</evidence>
<evidence type="ECO:0000259" key="1">
    <source>
        <dbReference type="Pfam" id="PF00534"/>
    </source>
</evidence>
<dbReference type="Proteomes" id="UP000004080">
    <property type="component" value="Unassembled WGS sequence"/>
</dbReference>
<keyword evidence="3" id="KW-1185">Reference proteome</keyword>
<reference evidence="2 3" key="1">
    <citation type="journal article" date="2012" name="J. Bacteriol.">
        <title>Genome of Bacillus macauensis ZFHKF-1, a Long-Chain-Forming Bacterium.</title>
        <authorList>
            <person name="Cai L."/>
            <person name="Zhang T."/>
        </authorList>
    </citation>
    <scope>NUCLEOTIDE SEQUENCE [LARGE SCALE GENOMIC DNA]</scope>
    <source>
        <strain evidence="2 3">ZFHKF-1</strain>
    </source>
</reference>
<dbReference type="CDD" id="cd01635">
    <property type="entry name" value="Glycosyltransferase_GTB-type"/>
    <property type="match status" value="1"/>
</dbReference>
<dbReference type="PATRIC" id="fig|1196324.3.peg.3049"/>
<comment type="caution">
    <text evidence="2">The sequence shown here is derived from an EMBL/GenBank/DDBJ whole genome shotgun (WGS) entry which is preliminary data.</text>
</comment>
<name>I8AGU0_9BACL</name>
<keyword evidence="2" id="KW-0808">Transferase</keyword>
<dbReference type="EMBL" id="AKKV01000031">
    <property type="protein sequence ID" value="EIT84629.1"/>
    <property type="molecule type" value="Genomic_DNA"/>
</dbReference>
<protein>
    <submittedName>
        <fullName evidence="2">Group 1 glycosyl transferase</fullName>
    </submittedName>
</protein>
<dbReference type="STRING" id="1196324.A374_14915"/>
<dbReference type="RefSeq" id="WP_007203059.1">
    <property type="nucleotide sequence ID" value="NZ_AKKV01000031.1"/>
</dbReference>
<dbReference type="InterPro" id="IPR001296">
    <property type="entry name" value="Glyco_trans_1"/>
</dbReference>
<accession>I8AGU0</accession>
<dbReference type="PANTHER" id="PTHR46656">
    <property type="entry name" value="PUTATIVE-RELATED"/>
    <property type="match status" value="1"/>
</dbReference>
<feature type="domain" description="Glycosyl transferase family 1" evidence="1">
    <location>
        <begin position="179"/>
        <end position="288"/>
    </location>
</feature>
<dbReference type="Pfam" id="PF00534">
    <property type="entry name" value="Glycos_transf_1"/>
    <property type="match status" value="1"/>
</dbReference>
<proteinExistence type="predicted"/>
<dbReference type="PANTHER" id="PTHR46656:SF3">
    <property type="entry name" value="PUTATIVE-RELATED"/>
    <property type="match status" value="1"/>
</dbReference>
<dbReference type="eggNOG" id="COG0438">
    <property type="taxonomic scope" value="Bacteria"/>
</dbReference>
<evidence type="ECO:0000313" key="2">
    <source>
        <dbReference type="EMBL" id="EIT84629.1"/>
    </source>
</evidence>
<dbReference type="SUPFAM" id="SSF53756">
    <property type="entry name" value="UDP-Glycosyltransferase/glycogen phosphorylase"/>
    <property type="match status" value="1"/>
</dbReference>
<dbReference type="AlphaFoldDB" id="I8AGU0"/>
<dbReference type="Gene3D" id="3.40.50.2000">
    <property type="entry name" value="Glycogen Phosphorylase B"/>
    <property type="match status" value="1"/>
</dbReference>
<dbReference type="GO" id="GO:0016757">
    <property type="term" value="F:glycosyltransferase activity"/>
    <property type="evidence" value="ECO:0007669"/>
    <property type="project" value="InterPro"/>
</dbReference>
<gene>
    <name evidence="2" type="ORF">A374_14915</name>
</gene>
<sequence length="378" mass="43079">MRKPGVHLIGYSRAEQGTGQSCRLAAHALEAADVPLAMVHYWPIAARQEDHSWVHKEVTEPCYNTNIFHINADQLDIAYRFRLLDRKWFRDAYNIAVWHWELPQFPEEFQESFSLVDEIWAPSRFIQNAIAKNTTKPVHWMPHCTPPLSCSAKSRQAFTLPQQSFLFLMMYDPNSSLIRKNPQGAIKAFQRAFAPNDSNVALVIKINSNTLNLEEELAHLQRLIADYQNIIVINQTLSREDMNALIKCVDCFVSLHRSEGFGLSIAEAMKAGKLAIATGWSGNLDFMNKENACLVSAPLISVGEDWGPYKAHQQWGDPDLEEAAAYMKKATKDSAWKTTKEQKALQTIEEQFSPKVCGERMKKRLQQLTLLPKDEQSF</sequence>